<evidence type="ECO:0008006" key="3">
    <source>
        <dbReference type="Google" id="ProtNLM"/>
    </source>
</evidence>
<evidence type="ECO:0000313" key="2">
    <source>
        <dbReference type="Proteomes" id="UP001333110"/>
    </source>
</evidence>
<gene>
    <name evidence="1" type="ORF">QYF61_019468</name>
</gene>
<dbReference type="GO" id="GO:0061343">
    <property type="term" value="P:cell adhesion involved in heart morphogenesis"/>
    <property type="evidence" value="ECO:0007669"/>
    <property type="project" value="TreeGrafter"/>
</dbReference>
<dbReference type="GO" id="GO:0031012">
    <property type="term" value="C:extracellular matrix"/>
    <property type="evidence" value="ECO:0007669"/>
    <property type="project" value="TreeGrafter"/>
</dbReference>
<comment type="caution">
    <text evidence="1">The sequence shown here is derived from an EMBL/GenBank/DDBJ whole genome shotgun (WGS) entry which is preliminary data.</text>
</comment>
<sequence length="144" mass="16251">MGPHGMYPLVLRELAGVIARLLSIIFDRSQQLGEVPKDWRKIKVTPIFKKGKKEHPGKYRLVSLPSIPGKEIEQLILETISRYIKDKKFIRSSQHGFTKGHDGAECTLSKFVDDTKLGGVADFITDLLGCSSVHFIYLKIKNLD</sequence>
<keyword evidence="2" id="KW-1185">Reference proteome</keyword>
<protein>
    <recommendedName>
        <fullName evidence="3">Reverse transcriptase domain-containing protein</fullName>
    </recommendedName>
</protein>
<organism evidence="1 2">
    <name type="scientific">Mycteria americana</name>
    <name type="common">Wood stork</name>
    <dbReference type="NCBI Taxonomy" id="33587"/>
    <lineage>
        <taxon>Eukaryota</taxon>
        <taxon>Metazoa</taxon>
        <taxon>Chordata</taxon>
        <taxon>Craniata</taxon>
        <taxon>Vertebrata</taxon>
        <taxon>Euteleostomi</taxon>
        <taxon>Archelosauria</taxon>
        <taxon>Archosauria</taxon>
        <taxon>Dinosauria</taxon>
        <taxon>Saurischia</taxon>
        <taxon>Theropoda</taxon>
        <taxon>Coelurosauria</taxon>
        <taxon>Aves</taxon>
        <taxon>Neognathae</taxon>
        <taxon>Neoaves</taxon>
        <taxon>Aequornithes</taxon>
        <taxon>Ciconiiformes</taxon>
        <taxon>Ciconiidae</taxon>
        <taxon>Mycteria</taxon>
    </lineage>
</organism>
<dbReference type="GO" id="GO:0007508">
    <property type="term" value="P:larval heart development"/>
    <property type="evidence" value="ECO:0007669"/>
    <property type="project" value="TreeGrafter"/>
</dbReference>
<proteinExistence type="predicted"/>
<accession>A0AAN7P0S1</accession>
<name>A0AAN7P0S1_MYCAM</name>
<dbReference type="EMBL" id="JAUNZN010000003">
    <property type="protein sequence ID" value="KAK4824800.1"/>
    <property type="molecule type" value="Genomic_DNA"/>
</dbReference>
<dbReference type="AlphaFoldDB" id="A0AAN7P0S1"/>
<evidence type="ECO:0000313" key="1">
    <source>
        <dbReference type="EMBL" id="KAK4824800.1"/>
    </source>
</evidence>
<dbReference type="PANTHER" id="PTHR33395:SF22">
    <property type="entry name" value="REVERSE TRANSCRIPTASE DOMAIN-CONTAINING PROTEIN"/>
    <property type="match status" value="1"/>
</dbReference>
<dbReference type="Proteomes" id="UP001333110">
    <property type="component" value="Unassembled WGS sequence"/>
</dbReference>
<dbReference type="PANTHER" id="PTHR33395">
    <property type="entry name" value="TRANSCRIPTASE, PUTATIVE-RELATED-RELATED"/>
    <property type="match status" value="1"/>
</dbReference>
<reference evidence="1 2" key="1">
    <citation type="journal article" date="2023" name="J. Hered.">
        <title>Chromosome-level genome of the wood stork (Mycteria americana) provides insight into avian chromosome evolution.</title>
        <authorList>
            <person name="Flamio R. Jr."/>
            <person name="Ramstad K.M."/>
        </authorList>
    </citation>
    <scope>NUCLEOTIDE SEQUENCE [LARGE SCALE GENOMIC DNA]</scope>
    <source>
        <strain evidence="1">JAX WOST 10</strain>
    </source>
</reference>